<name>A0A852SL76_9MICO</name>
<feature type="transmembrane region" description="Helical" evidence="7">
    <location>
        <begin position="294"/>
        <end position="313"/>
    </location>
</feature>
<sequence>MSQSPNRDASARGGRSRVPASEPVPAEPVIGMPLDSESAMRERMRRAEAELKERADQVSGPLRERFEEPVQRVTELTQRTLALFPVRVWRRFLTVNGFLLSAGMSYQALFAIFAAVYVVVAVAGIWFSGRPDVMQAVIDLINTYIPGLIREGGAITPESLEAAATTSTSLFGWTGAVALGGLIWTAIGWVTYSRLAIRSVFGLLKDTRAYVLLKARDFLAALIFGAALLLGAGLTVASTAALEWIMSLFGVPEDSWLTSFAGSLVGLVLVFVIDASALIALFRFLSGAELRWRQLWSGSLLGGLGLVVLQLLASTLLGSATRNPLLATFTVFIGLLLWFRFTSVVILVAASWIAERASDRDESLRRVSAEELERERIERERHALLVAARVRVRRAQAAVDAAHWWNAWSARRELRAATTALGELDATNSG</sequence>
<dbReference type="PANTHER" id="PTHR30213">
    <property type="entry name" value="INNER MEMBRANE PROTEIN YHJD"/>
    <property type="match status" value="1"/>
</dbReference>
<evidence type="ECO:0000256" key="3">
    <source>
        <dbReference type="ARBA" id="ARBA00022692"/>
    </source>
</evidence>
<evidence type="ECO:0000256" key="2">
    <source>
        <dbReference type="ARBA" id="ARBA00022475"/>
    </source>
</evidence>
<gene>
    <name evidence="8" type="ORF">BJ972_003108</name>
</gene>
<accession>A0A852SL76</accession>
<evidence type="ECO:0000256" key="1">
    <source>
        <dbReference type="ARBA" id="ARBA00004651"/>
    </source>
</evidence>
<keyword evidence="3 7" id="KW-0812">Transmembrane</keyword>
<keyword evidence="5 7" id="KW-0472">Membrane</keyword>
<dbReference type="InterPro" id="IPR017039">
    <property type="entry name" value="Virul_fac_BrkB"/>
</dbReference>
<evidence type="ECO:0000256" key="7">
    <source>
        <dbReference type="SAM" id="Phobius"/>
    </source>
</evidence>
<feature type="compositionally biased region" description="Low complexity" evidence="6">
    <location>
        <begin position="18"/>
        <end position="29"/>
    </location>
</feature>
<evidence type="ECO:0000256" key="5">
    <source>
        <dbReference type="ARBA" id="ARBA00023136"/>
    </source>
</evidence>
<evidence type="ECO:0000256" key="6">
    <source>
        <dbReference type="SAM" id="MobiDB-lite"/>
    </source>
</evidence>
<dbReference type="PANTHER" id="PTHR30213:SF1">
    <property type="entry name" value="INNER MEMBRANE PROTEIN YHJD"/>
    <property type="match status" value="1"/>
</dbReference>
<feature type="transmembrane region" description="Helical" evidence="7">
    <location>
        <begin position="260"/>
        <end position="282"/>
    </location>
</feature>
<dbReference type="Proteomes" id="UP000581087">
    <property type="component" value="Unassembled WGS sequence"/>
</dbReference>
<proteinExistence type="predicted"/>
<dbReference type="GO" id="GO:0005886">
    <property type="term" value="C:plasma membrane"/>
    <property type="evidence" value="ECO:0007669"/>
    <property type="project" value="UniProtKB-SubCell"/>
</dbReference>
<feature type="transmembrane region" description="Helical" evidence="7">
    <location>
        <begin position="108"/>
        <end position="127"/>
    </location>
</feature>
<dbReference type="AlphaFoldDB" id="A0A852SL76"/>
<protein>
    <submittedName>
        <fullName evidence="8">Membrane protein</fullName>
    </submittedName>
</protein>
<evidence type="ECO:0000313" key="9">
    <source>
        <dbReference type="Proteomes" id="UP000581087"/>
    </source>
</evidence>
<feature type="transmembrane region" description="Helical" evidence="7">
    <location>
        <begin position="325"/>
        <end position="354"/>
    </location>
</feature>
<evidence type="ECO:0000313" key="8">
    <source>
        <dbReference type="EMBL" id="NYD68589.1"/>
    </source>
</evidence>
<dbReference type="RefSeq" id="WP_241830831.1">
    <property type="nucleotide sequence ID" value="NZ_JACCBI010000001.1"/>
</dbReference>
<keyword evidence="4 7" id="KW-1133">Transmembrane helix</keyword>
<feature type="transmembrane region" description="Helical" evidence="7">
    <location>
        <begin position="170"/>
        <end position="197"/>
    </location>
</feature>
<comment type="caution">
    <text evidence="8">The sequence shown here is derived from an EMBL/GenBank/DDBJ whole genome shotgun (WGS) entry which is preliminary data.</text>
</comment>
<dbReference type="Pfam" id="PF03631">
    <property type="entry name" value="Virul_fac_BrkB"/>
    <property type="match status" value="1"/>
</dbReference>
<reference evidence="8 9" key="1">
    <citation type="submission" date="2020-07" db="EMBL/GenBank/DDBJ databases">
        <title>Sequencing the genomes of 1000 actinobacteria strains.</title>
        <authorList>
            <person name="Klenk H.-P."/>
        </authorList>
    </citation>
    <scope>NUCLEOTIDE SEQUENCE [LARGE SCALE GENOMIC DNA]</scope>
    <source>
        <strain evidence="8 9">DSM 23870</strain>
    </source>
</reference>
<feature type="region of interest" description="Disordered" evidence="6">
    <location>
        <begin position="1"/>
        <end position="43"/>
    </location>
</feature>
<keyword evidence="2" id="KW-1003">Cell membrane</keyword>
<dbReference type="EMBL" id="JACCBI010000001">
    <property type="protein sequence ID" value="NYD68589.1"/>
    <property type="molecule type" value="Genomic_DNA"/>
</dbReference>
<organism evidence="8 9">
    <name type="scientific">Agromyces atrinae</name>
    <dbReference type="NCBI Taxonomy" id="592376"/>
    <lineage>
        <taxon>Bacteria</taxon>
        <taxon>Bacillati</taxon>
        <taxon>Actinomycetota</taxon>
        <taxon>Actinomycetes</taxon>
        <taxon>Micrococcales</taxon>
        <taxon>Microbacteriaceae</taxon>
        <taxon>Agromyces</taxon>
    </lineage>
</organism>
<feature type="transmembrane region" description="Helical" evidence="7">
    <location>
        <begin position="218"/>
        <end position="240"/>
    </location>
</feature>
<comment type="subcellular location">
    <subcellularLocation>
        <location evidence="1">Cell membrane</location>
        <topology evidence="1">Multi-pass membrane protein</topology>
    </subcellularLocation>
</comment>
<evidence type="ECO:0000256" key="4">
    <source>
        <dbReference type="ARBA" id="ARBA00022989"/>
    </source>
</evidence>